<dbReference type="InterPro" id="IPR045757">
    <property type="entry name" value="DUF6184"/>
</dbReference>
<accession>A0ABZ2L0F1</accession>
<reference evidence="2" key="1">
    <citation type="submission" date="2021-12" db="EMBL/GenBank/DDBJ databases">
        <title>Discovery of the Pendulisporaceae a myxobacterial family with distinct sporulation behavior and unique specialized metabolism.</title>
        <authorList>
            <person name="Garcia R."/>
            <person name="Popoff A."/>
            <person name="Bader C.D."/>
            <person name="Loehr J."/>
            <person name="Walesch S."/>
            <person name="Walt C."/>
            <person name="Boldt J."/>
            <person name="Bunk B."/>
            <person name="Haeckl F.J.F.P.J."/>
            <person name="Gunesch A.P."/>
            <person name="Birkelbach J."/>
            <person name="Nuebel U."/>
            <person name="Pietschmann T."/>
            <person name="Bach T."/>
            <person name="Mueller R."/>
        </authorList>
    </citation>
    <scope>NUCLEOTIDE SEQUENCE</scope>
    <source>
        <strain evidence="2">MSr11367</strain>
    </source>
</reference>
<dbReference type="Pfam" id="PF19682">
    <property type="entry name" value="DUF6184"/>
    <property type="match status" value="1"/>
</dbReference>
<dbReference type="EMBL" id="CP089983">
    <property type="protein sequence ID" value="WXB04416.1"/>
    <property type="molecule type" value="Genomic_DNA"/>
</dbReference>
<dbReference type="RefSeq" id="WP_394834055.1">
    <property type="nucleotide sequence ID" value="NZ_CP089929.1"/>
</dbReference>
<proteinExistence type="predicted"/>
<organism evidence="2 3">
    <name type="scientific">Pendulispora rubella</name>
    <dbReference type="NCBI Taxonomy" id="2741070"/>
    <lineage>
        <taxon>Bacteria</taxon>
        <taxon>Pseudomonadati</taxon>
        <taxon>Myxococcota</taxon>
        <taxon>Myxococcia</taxon>
        <taxon>Myxococcales</taxon>
        <taxon>Sorangiineae</taxon>
        <taxon>Pendulisporaceae</taxon>
        <taxon>Pendulispora</taxon>
    </lineage>
</organism>
<protein>
    <submittedName>
        <fullName evidence="2">DUF6184 family natural product biosynthesis lipoprotein</fullName>
    </submittedName>
</protein>
<gene>
    <name evidence="2" type="ORF">LVJ94_46875</name>
</gene>
<evidence type="ECO:0000256" key="1">
    <source>
        <dbReference type="SAM" id="MobiDB-lite"/>
    </source>
</evidence>
<feature type="region of interest" description="Disordered" evidence="1">
    <location>
        <begin position="37"/>
        <end position="57"/>
    </location>
</feature>
<evidence type="ECO:0000313" key="2">
    <source>
        <dbReference type="EMBL" id="WXB04416.1"/>
    </source>
</evidence>
<keyword evidence="2" id="KW-0449">Lipoprotein</keyword>
<evidence type="ECO:0000313" key="3">
    <source>
        <dbReference type="Proteomes" id="UP001374803"/>
    </source>
</evidence>
<name>A0ABZ2L0F1_9BACT</name>
<dbReference type="Proteomes" id="UP001374803">
    <property type="component" value="Chromosome"/>
</dbReference>
<keyword evidence="3" id="KW-1185">Reference proteome</keyword>
<sequence length="150" mass="16035">MRTVIGVIVVLTIVAAAGIFAVYNRRDDGKIGTARTTAGTAATSNRDPGISPDDYGKVNSDAHARITAARCEREERCQKTGGGKQYTDRPTCERERRTQANYLLPAEKCSRGIPADRVNACVAAIAAAKCDMPAESFDDLAPCTAQILCQ</sequence>